<evidence type="ECO:0000313" key="2">
    <source>
        <dbReference type="EMBL" id="ETW62107.1"/>
    </source>
</evidence>
<feature type="transmembrane region" description="Helical" evidence="1">
    <location>
        <begin position="39"/>
        <end position="55"/>
    </location>
</feature>
<reference evidence="2 3" key="2">
    <citation type="submission" date="2013-02" db="EMBL/GenBank/DDBJ databases">
        <title>The Genome Sequence of Plasmodium falciparum CAMP/Malaysia.</title>
        <authorList>
            <consortium name="The Broad Institute Genome Sequencing Platform"/>
            <consortium name="The Broad Institute Genome Sequencing Center for Infectious Disease"/>
            <person name="Neafsey D."/>
            <person name="Cheeseman I."/>
            <person name="Volkman S."/>
            <person name="Adams J."/>
            <person name="Walker B."/>
            <person name="Young S.K."/>
            <person name="Zeng Q."/>
            <person name="Gargeya S."/>
            <person name="Fitzgerald M."/>
            <person name="Haas B."/>
            <person name="Abouelleil A."/>
            <person name="Alvarado L."/>
            <person name="Arachchi H.M."/>
            <person name="Berlin A.M."/>
            <person name="Chapman S.B."/>
            <person name="Dewar J."/>
            <person name="Goldberg J."/>
            <person name="Griggs A."/>
            <person name="Gujja S."/>
            <person name="Hansen M."/>
            <person name="Howarth C."/>
            <person name="Imamovic A."/>
            <person name="Larimer J."/>
            <person name="McCowan C."/>
            <person name="Murphy C."/>
            <person name="Neiman D."/>
            <person name="Pearson M."/>
            <person name="Priest M."/>
            <person name="Roberts A."/>
            <person name="Saif S."/>
            <person name="Shea T."/>
            <person name="Sisk P."/>
            <person name="Sykes S."/>
            <person name="Wortman J."/>
            <person name="Nusbaum C."/>
            <person name="Birren B."/>
        </authorList>
    </citation>
    <scope>NUCLEOTIDE SEQUENCE [LARGE SCALE GENOMIC DNA]</scope>
    <source>
        <strain evidence="2 3">CAMP/Malaysia</strain>
    </source>
</reference>
<dbReference type="AlphaFoldDB" id="A0A024X983"/>
<protein>
    <submittedName>
        <fullName evidence="2">Uncharacterized protein</fullName>
    </submittedName>
</protein>
<keyword evidence="1" id="KW-0812">Transmembrane</keyword>
<evidence type="ECO:0000256" key="1">
    <source>
        <dbReference type="SAM" id="Phobius"/>
    </source>
</evidence>
<sequence length="56" mass="7148">MAYKKYSTYTLKQKLLMKKENFMNKRVNYLNIKKLKKKIKIENNFFFLYIYIYIYM</sequence>
<keyword evidence="1" id="KW-0472">Membrane</keyword>
<name>A0A024X983_PLAFC</name>
<dbReference type="EMBL" id="KI927509">
    <property type="protein sequence ID" value="ETW62107.1"/>
    <property type="molecule type" value="Genomic_DNA"/>
</dbReference>
<accession>A0A024X983</accession>
<keyword evidence="1" id="KW-1133">Transmembrane helix</keyword>
<reference evidence="2 3" key="1">
    <citation type="submission" date="2013-02" db="EMBL/GenBank/DDBJ databases">
        <title>The Genome Annotation of Plasmodium falciparum CAMP/Malaysia.</title>
        <authorList>
            <consortium name="The Broad Institute Genome Sequencing Platform"/>
            <consortium name="The Broad Institute Genome Sequencing Center for Infectious Disease"/>
            <person name="Neafsey D."/>
            <person name="Hoffman S."/>
            <person name="Volkman S."/>
            <person name="Rosenthal P."/>
            <person name="Walker B."/>
            <person name="Young S.K."/>
            <person name="Zeng Q."/>
            <person name="Gargeya S."/>
            <person name="Fitzgerald M."/>
            <person name="Haas B."/>
            <person name="Abouelleil A."/>
            <person name="Allen A.W."/>
            <person name="Alvarado L."/>
            <person name="Arachchi H.M."/>
            <person name="Berlin A.M."/>
            <person name="Chapman S.B."/>
            <person name="Gainer-Dewar J."/>
            <person name="Goldberg J."/>
            <person name="Griggs A."/>
            <person name="Gujja S."/>
            <person name="Hansen M."/>
            <person name="Howarth C."/>
            <person name="Imamovic A."/>
            <person name="Ireland A."/>
            <person name="Larimer J."/>
            <person name="McCowan C."/>
            <person name="Murphy C."/>
            <person name="Pearson M."/>
            <person name="Poon T.W."/>
            <person name="Priest M."/>
            <person name="Roberts A."/>
            <person name="Saif S."/>
            <person name="Shea T."/>
            <person name="Sisk P."/>
            <person name="Sykes S."/>
            <person name="Wortman J."/>
            <person name="Nusbaum C."/>
            <person name="Birren B."/>
        </authorList>
    </citation>
    <scope>NUCLEOTIDE SEQUENCE [LARGE SCALE GENOMIC DNA]</scope>
    <source>
        <strain evidence="2 3">CAMP/Malaysia</strain>
    </source>
</reference>
<dbReference type="Proteomes" id="UP000030694">
    <property type="component" value="Unassembled WGS sequence"/>
</dbReference>
<evidence type="ECO:0000313" key="3">
    <source>
        <dbReference type="Proteomes" id="UP000030694"/>
    </source>
</evidence>
<organism evidence="2 3">
    <name type="scientific">Plasmodium falciparum (isolate Camp / Malaysia)</name>
    <dbReference type="NCBI Taxonomy" id="5835"/>
    <lineage>
        <taxon>Eukaryota</taxon>
        <taxon>Sar</taxon>
        <taxon>Alveolata</taxon>
        <taxon>Apicomplexa</taxon>
        <taxon>Aconoidasida</taxon>
        <taxon>Haemosporida</taxon>
        <taxon>Plasmodiidae</taxon>
        <taxon>Plasmodium</taxon>
        <taxon>Plasmodium (Laverania)</taxon>
    </lineage>
</organism>
<gene>
    <name evidence="2" type="ORF">PFMC_02207</name>
</gene>
<proteinExistence type="predicted"/>